<keyword evidence="6" id="KW-1185">Reference proteome</keyword>
<dbReference type="AlphaFoldDB" id="A0A3A2Z3Q0"/>
<dbReference type="SUPFAM" id="SSF53474">
    <property type="entry name" value="alpha/beta-Hydrolases"/>
    <property type="match status" value="1"/>
</dbReference>
<keyword evidence="1" id="KW-0378">Hydrolase</keyword>
<name>A0A3A2Z3Q0_9EURO</name>
<dbReference type="EMBL" id="MVGC01000902">
    <property type="protein sequence ID" value="RJE17486.1"/>
    <property type="molecule type" value="Genomic_DNA"/>
</dbReference>
<dbReference type="InterPro" id="IPR000073">
    <property type="entry name" value="AB_hydrolase_1"/>
</dbReference>
<evidence type="ECO:0000313" key="5">
    <source>
        <dbReference type="EMBL" id="RJE17486.1"/>
    </source>
</evidence>
<feature type="region of interest" description="Disordered" evidence="3">
    <location>
        <begin position="1"/>
        <end position="21"/>
    </location>
</feature>
<dbReference type="OrthoDB" id="2498029at2759"/>
<dbReference type="GO" id="GO:0016788">
    <property type="term" value="F:hydrolase activity, acting on ester bonds"/>
    <property type="evidence" value="ECO:0007669"/>
    <property type="project" value="UniProtKB-ARBA"/>
</dbReference>
<dbReference type="InterPro" id="IPR050261">
    <property type="entry name" value="FrsA_esterase"/>
</dbReference>
<dbReference type="Pfam" id="PF00561">
    <property type="entry name" value="Abhydrolase_1"/>
    <property type="match status" value="1"/>
</dbReference>
<comment type="similarity">
    <text evidence="2">Belongs to the AB hydrolase superfamily. FUS2 hydrolase family.</text>
</comment>
<dbReference type="Gene3D" id="3.40.50.1820">
    <property type="entry name" value="alpha/beta hydrolase"/>
    <property type="match status" value="1"/>
</dbReference>
<sequence length="257" mass="27175">MTAVTPHSHQNLGPIHPPKVDKRAIKPSVAKHIQIPVKDPLDHEAPAIIHEPRSYNAKQANGAAVILVSGAGGGVSGPSGIYPSLADKLALLISIPCIRLDYRQPAQTEFCTADIIASLNYLSEQYSSSRFVVVGWSFGASPCITAAAQEDRISGVATVGAQLAKTSGISQLPPRPLLLLHGSGDRVLSASCSQTLYELYGNAGQRDFKLFPGGDHGLTGHAPEAEGVILAFAARTLGFEKLLDHETMDQARGDLVE</sequence>
<feature type="compositionally biased region" description="Polar residues" evidence="3">
    <location>
        <begin position="1"/>
        <end position="11"/>
    </location>
</feature>
<protein>
    <recommendedName>
        <fullName evidence="4">AB hydrolase-1 domain-containing protein</fullName>
    </recommendedName>
</protein>
<evidence type="ECO:0000313" key="6">
    <source>
        <dbReference type="Proteomes" id="UP000266188"/>
    </source>
</evidence>
<reference evidence="6" key="1">
    <citation type="submission" date="2017-02" db="EMBL/GenBank/DDBJ databases">
        <authorList>
            <person name="Tafer H."/>
            <person name="Lopandic K."/>
        </authorList>
    </citation>
    <scope>NUCLEOTIDE SEQUENCE [LARGE SCALE GENOMIC DNA]</scope>
    <source>
        <strain evidence="6">CBS 366.77</strain>
    </source>
</reference>
<gene>
    <name evidence="5" type="ORF">PHISCL_10177</name>
</gene>
<feature type="non-terminal residue" evidence="5">
    <location>
        <position position="257"/>
    </location>
</feature>
<dbReference type="PANTHER" id="PTHR22946:SF9">
    <property type="entry name" value="POLYKETIDE TRANSFERASE AF380"/>
    <property type="match status" value="1"/>
</dbReference>
<evidence type="ECO:0000256" key="2">
    <source>
        <dbReference type="ARBA" id="ARBA00038115"/>
    </source>
</evidence>
<evidence type="ECO:0000256" key="3">
    <source>
        <dbReference type="SAM" id="MobiDB-lite"/>
    </source>
</evidence>
<dbReference type="Proteomes" id="UP000266188">
    <property type="component" value="Unassembled WGS sequence"/>
</dbReference>
<evidence type="ECO:0000259" key="4">
    <source>
        <dbReference type="Pfam" id="PF00561"/>
    </source>
</evidence>
<dbReference type="InterPro" id="IPR029058">
    <property type="entry name" value="AB_hydrolase_fold"/>
</dbReference>
<feature type="domain" description="AB hydrolase-1" evidence="4">
    <location>
        <begin position="64"/>
        <end position="188"/>
    </location>
</feature>
<proteinExistence type="inferred from homology"/>
<dbReference type="PANTHER" id="PTHR22946">
    <property type="entry name" value="DIENELACTONE HYDROLASE DOMAIN-CONTAINING PROTEIN-RELATED"/>
    <property type="match status" value="1"/>
</dbReference>
<accession>A0A3A2Z3Q0</accession>
<organism evidence="5 6">
    <name type="scientific">Aspergillus sclerotialis</name>
    <dbReference type="NCBI Taxonomy" id="2070753"/>
    <lineage>
        <taxon>Eukaryota</taxon>
        <taxon>Fungi</taxon>
        <taxon>Dikarya</taxon>
        <taxon>Ascomycota</taxon>
        <taxon>Pezizomycotina</taxon>
        <taxon>Eurotiomycetes</taxon>
        <taxon>Eurotiomycetidae</taxon>
        <taxon>Eurotiales</taxon>
        <taxon>Aspergillaceae</taxon>
        <taxon>Aspergillus</taxon>
        <taxon>Aspergillus subgen. Polypaecilum</taxon>
    </lineage>
</organism>
<evidence type="ECO:0000256" key="1">
    <source>
        <dbReference type="ARBA" id="ARBA00022801"/>
    </source>
</evidence>
<comment type="caution">
    <text evidence="5">The sequence shown here is derived from an EMBL/GenBank/DDBJ whole genome shotgun (WGS) entry which is preliminary data.</text>
</comment>